<evidence type="ECO:0000313" key="2">
    <source>
        <dbReference type="Proteomes" id="UP000307720"/>
    </source>
</evidence>
<keyword evidence="2" id="KW-1185">Reference proteome</keyword>
<gene>
    <name evidence="1" type="ORF">E5357_03315</name>
</gene>
<keyword evidence="1" id="KW-0808">Transferase</keyword>
<protein>
    <submittedName>
        <fullName evidence="1">HAMP domain-containing histidine kinase</fullName>
    </submittedName>
</protein>
<comment type="caution">
    <text evidence="1">The sequence shown here is derived from an EMBL/GenBank/DDBJ whole genome shotgun (WGS) entry which is preliminary data.</text>
</comment>
<evidence type="ECO:0000313" key="1">
    <source>
        <dbReference type="EMBL" id="TGY00062.1"/>
    </source>
</evidence>
<name>A0AC61R1V3_9FIRM</name>
<dbReference type="EMBL" id="SRZB01000003">
    <property type="protein sequence ID" value="TGY00062.1"/>
    <property type="molecule type" value="Genomic_DNA"/>
</dbReference>
<reference evidence="1" key="1">
    <citation type="submission" date="2019-04" db="EMBL/GenBank/DDBJ databases">
        <title>Microbes associate with the intestines of laboratory mice.</title>
        <authorList>
            <person name="Navarre W."/>
            <person name="Wong E."/>
            <person name="Huang K."/>
            <person name="Tropini C."/>
            <person name="Ng K."/>
            <person name="Yu B."/>
        </authorList>
    </citation>
    <scope>NUCLEOTIDE SEQUENCE</scope>
    <source>
        <strain evidence="1">NM72_1-8</strain>
    </source>
</reference>
<organism evidence="1 2">
    <name type="scientific">Hominisplanchenecus murintestinalis</name>
    <dbReference type="NCBI Taxonomy" id="2941517"/>
    <lineage>
        <taxon>Bacteria</taxon>
        <taxon>Bacillati</taxon>
        <taxon>Bacillota</taxon>
        <taxon>Clostridia</taxon>
        <taxon>Lachnospirales</taxon>
        <taxon>Lachnospiraceae</taxon>
        <taxon>Hominisplanchenecus</taxon>
    </lineage>
</organism>
<proteinExistence type="predicted"/>
<sequence length="473" mass="53567">MKLWKKLSMLAVLAILAATGIFGGTVLYQTANYNISQTISNYQGQVTSTAYVLEQEIRNNAPQGFGDETNKSFLQYTLRKHGGTDYMLFRNGKLAGNLTNYDVAGQGTMPEWTMKQAKYVIQRTDGHHILIMGKQFASSGEGIYDLVLVRDISQIYDDIQDQVWMLLLVYAGVTALAINMIFWVTKRLLRPLNELQWTATLISEGDFRRRVQVRTNDEVGKVAEVFNQMADRVERQVEELEEVSERRKQLLGSLTHELKTPMTSIIGYSDTLLHVKISKEQQKRALEYINAECKRLERLSGKMMSLVGMYDNEMIHFEEYPVQELLNRVEALERYHVAEHKMQLVMTCAVGTVPMDVDLMESLLVNLIDNAIKASGEGDTIDVLAVNNRITVRDWGKGIPPEEIPKITEAFYMVDKSRSRKVGGIGLGLALCKKIAELHYGHLEIESRLDAGTSISMVFDRMKNMDGSQEEMG</sequence>
<keyword evidence="1" id="KW-0418">Kinase</keyword>
<dbReference type="Proteomes" id="UP000307720">
    <property type="component" value="Unassembled WGS sequence"/>
</dbReference>
<accession>A0AC61R1V3</accession>